<accession>A0A7W9LF99</accession>
<dbReference type="PANTHER" id="PTHR31636">
    <property type="entry name" value="OSJNBA0084A10.13 PROTEIN-RELATED"/>
    <property type="match status" value="1"/>
</dbReference>
<dbReference type="SUPFAM" id="SSF53335">
    <property type="entry name" value="S-adenosyl-L-methionine-dependent methyltransferases"/>
    <property type="match status" value="1"/>
</dbReference>
<keyword evidence="4" id="KW-1185">Reference proteome</keyword>
<dbReference type="InterPro" id="IPR005202">
    <property type="entry name" value="TF_GRAS"/>
</dbReference>
<evidence type="ECO:0000313" key="4">
    <source>
        <dbReference type="Proteomes" id="UP000579153"/>
    </source>
</evidence>
<gene>
    <name evidence="3" type="ORF">HD596_008284</name>
</gene>
<dbReference type="InterPro" id="IPR029063">
    <property type="entry name" value="SAM-dependent_MTases_sf"/>
</dbReference>
<proteinExistence type="predicted"/>
<sequence length="361" mass="40193">MNSHAFDLLCRAVEETDAGRVDTAGRWLEKLRSVINPEKAGGDDFLYLLYHDALAARHGTYQDERHNLYLRSFERPQIQLFDLVATHLPIVNLAGRIGGALLAEHLAGQDEATMLSVGIGSGGQEAAVLRTLADRDQAPGRLRVIGVDPAAASLRQAEQDIRDTGVTLDFHGVPRLAEHMTDEDWDLVRRAPRPLVMNAAFALHHLRDSPSGVDERNTFFERLRAAEPDVVVLCEPDSDHHRVALPERFHNSWEHFHAVFRLIDALEVAAADRNAMKLFFRREVADIIGTADDKERYERHEPTATWLARLREAGFHPMPVPPSAVPEAATPAAIRQDPDSVRIGFEGESLVAVMYAVPART</sequence>
<organism evidence="3 4">
    <name type="scientific">Nonomuraea jabiensis</name>
    <dbReference type="NCBI Taxonomy" id="882448"/>
    <lineage>
        <taxon>Bacteria</taxon>
        <taxon>Bacillati</taxon>
        <taxon>Actinomycetota</taxon>
        <taxon>Actinomycetes</taxon>
        <taxon>Streptosporangiales</taxon>
        <taxon>Streptosporangiaceae</taxon>
        <taxon>Nonomuraea</taxon>
    </lineage>
</organism>
<dbReference type="RefSeq" id="WP_185074814.1">
    <property type="nucleotide sequence ID" value="NZ_JACHMB010000001.1"/>
</dbReference>
<dbReference type="AlphaFoldDB" id="A0A7W9LF99"/>
<dbReference type="Gene3D" id="3.40.50.150">
    <property type="entry name" value="Vaccinia Virus protein VP39"/>
    <property type="match status" value="1"/>
</dbReference>
<evidence type="ECO:0008006" key="5">
    <source>
        <dbReference type="Google" id="ProtNLM"/>
    </source>
</evidence>
<reference evidence="3 4" key="1">
    <citation type="submission" date="2020-08" db="EMBL/GenBank/DDBJ databases">
        <title>Sequencing the genomes of 1000 actinobacteria strains.</title>
        <authorList>
            <person name="Klenk H.-P."/>
        </authorList>
    </citation>
    <scope>NUCLEOTIDE SEQUENCE [LARGE SCALE GENOMIC DNA]</scope>
    <source>
        <strain evidence="3 4">DSM 45507</strain>
    </source>
</reference>
<comment type="caution">
    <text evidence="3">The sequence shown here is derived from an EMBL/GenBank/DDBJ whole genome shotgun (WGS) entry which is preliminary data.</text>
</comment>
<protein>
    <recommendedName>
        <fullName evidence="5">GRAS domain family protein</fullName>
    </recommendedName>
</protein>
<keyword evidence="2" id="KW-0804">Transcription</keyword>
<evidence type="ECO:0000256" key="2">
    <source>
        <dbReference type="ARBA" id="ARBA00023163"/>
    </source>
</evidence>
<evidence type="ECO:0000256" key="1">
    <source>
        <dbReference type="ARBA" id="ARBA00023015"/>
    </source>
</evidence>
<dbReference type="Proteomes" id="UP000579153">
    <property type="component" value="Unassembled WGS sequence"/>
</dbReference>
<evidence type="ECO:0000313" key="3">
    <source>
        <dbReference type="EMBL" id="MBB5781528.1"/>
    </source>
</evidence>
<name>A0A7W9LF99_9ACTN</name>
<keyword evidence="1" id="KW-0805">Transcription regulation</keyword>
<dbReference type="EMBL" id="JACHMB010000001">
    <property type="protein sequence ID" value="MBB5781528.1"/>
    <property type="molecule type" value="Genomic_DNA"/>
</dbReference>
<dbReference type="Pfam" id="PF03514">
    <property type="entry name" value="GRAS"/>
    <property type="match status" value="1"/>
</dbReference>
<dbReference type="PROSITE" id="PS50985">
    <property type="entry name" value="GRAS"/>
    <property type="match status" value="1"/>
</dbReference>